<keyword evidence="17 20" id="KW-0961">Cell wall biogenesis/degradation</keyword>
<evidence type="ECO:0000256" key="17">
    <source>
        <dbReference type="ARBA" id="ARBA00023316"/>
    </source>
</evidence>
<evidence type="ECO:0000256" key="10">
    <source>
        <dbReference type="ARBA" id="ARBA00022630"/>
    </source>
</evidence>
<dbReference type="GO" id="GO:0071555">
    <property type="term" value="P:cell wall organization"/>
    <property type="evidence" value="ECO:0007669"/>
    <property type="project" value="UniProtKB-KW"/>
</dbReference>
<dbReference type="InterPro" id="IPR016167">
    <property type="entry name" value="FAD-bd_PCMH_sub1"/>
</dbReference>
<dbReference type="EC" id="1.3.1.98" evidence="6 20"/>
<organism evidence="22 23">
    <name type="scientific">SAR86 cluster bacterium BACL1 MAG-120920-bin57</name>
    <dbReference type="NCBI Taxonomy" id="1655571"/>
    <lineage>
        <taxon>Bacteria</taxon>
        <taxon>Pseudomonadati</taxon>
        <taxon>Pseudomonadota</taxon>
        <taxon>Gammaproteobacteria</taxon>
        <taxon>SAR86 cluster</taxon>
    </lineage>
</organism>
<keyword evidence="10 20" id="KW-0285">Flavoprotein</keyword>
<sequence>MSNPHQLTVNNAFNLAVTAKQFISISSLKDIPKLHHLQADEFLVLGSATNLILDEYFDGTLIQVLMDDIVLETDGILSVGAGLHWHDLIDHTLAHDLYGIENLTLIPGLVGASPVQNIGAYGVEVSSVIHSVTCYNFVTKKIETLSNEACNFSYRDSIFKSKDYLILRVQFKFHQLFEPNLSYPSLAQFLKEHQLDHDTISPRVLSESIQAIRESKLPAPDKIPNVGSIFKNPIVETESIPADFLADHRWLMPDGQTKLSAARLVELVLDSVEVPPSLGFYEKHSLVLINKGGAVFSEITKLLKEIQQQVLSLHGVQLRVEPEIIGS</sequence>
<evidence type="ECO:0000256" key="20">
    <source>
        <dbReference type="HAMAP-Rule" id="MF_00037"/>
    </source>
</evidence>
<dbReference type="AlphaFoldDB" id="A0A0R2PNC7"/>
<evidence type="ECO:0000256" key="16">
    <source>
        <dbReference type="ARBA" id="ARBA00023306"/>
    </source>
</evidence>
<dbReference type="InterPro" id="IPR003170">
    <property type="entry name" value="MurB"/>
</dbReference>
<dbReference type="GO" id="GO:0051301">
    <property type="term" value="P:cell division"/>
    <property type="evidence" value="ECO:0007669"/>
    <property type="project" value="UniProtKB-KW"/>
</dbReference>
<protein>
    <recommendedName>
        <fullName evidence="7 20">UDP-N-acetylenolpyruvoylglucosamine reductase</fullName>
        <ecNumber evidence="6 20">1.3.1.98</ecNumber>
    </recommendedName>
    <alternativeName>
        <fullName evidence="18 20">UDP-N-acetylmuramate dehydrogenase</fullName>
    </alternativeName>
</protein>
<reference evidence="23" key="1">
    <citation type="submission" date="2015-10" db="EMBL/GenBank/DDBJ databases">
        <title>Metagenome-Assembled Genomes uncover a global brackish microbiome.</title>
        <authorList>
            <person name="Hugerth L.W."/>
            <person name="Larsson J."/>
            <person name="Alneberg J."/>
            <person name="Lindh M.V."/>
            <person name="Legrand C."/>
            <person name="Pinhassi J."/>
            <person name="Andersson A."/>
        </authorList>
    </citation>
    <scope>NUCLEOTIDE SEQUENCE [LARGE SCALE GENOMIC DNA]</scope>
</reference>
<keyword evidence="13 20" id="KW-0133">Cell shape</keyword>
<dbReference type="NCBIfam" id="TIGR00179">
    <property type="entry name" value="murB"/>
    <property type="match status" value="1"/>
</dbReference>
<keyword evidence="9 20" id="KW-0132">Cell division</keyword>
<dbReference type="InterPro" id="IPR016166">
    <property type="entry name" value="FAD-bd_PCMH"/>
</dbReference>
<evidence type="ECO:0000259" key="21">
    <source>
        <dbReference type="PROSITE" id="PS51387"/>
    </source>
</evidence>
<feature type="active site" description="Proton donor" evidence="20">
    <location>
        <position position="228"/>
    </location>
</feature>
<name>A0A0R2PNC7_9GAMM</name>
<comment type="function">
    <text evidence="2 20">Cell wall formation.</text>
</comment>
<dbReference type="GO" id="GO:0008762">
    <property type="term" value="F:UDP-N-acetylmuramate dehydrogenase activity"/>
    <property type="evidence" value="ECO:0007669"/>
    <property type="project" value="UniProtKB-UniRule"/>
</dbReference>
<evidence type="ECO:0000256" key="13">
    <source>
        <dbReference type="ARBA" id="ARBA00022960"/>
    </source>
</evidence>
<feature type="domain" description="FAD-binding PCMH-type" evidence="21">
    <location>
        <begin position="15"/>
        <end position="176"/>
    </location>
</feature>
<evidence type="ECO:0000256" key="14">
    <source>
        <dbReference type="ARBA" id="ARBA00022984"/>
    </source>
</evidence>
<keyword evidence="15 20" id="KW-0560">Oxidoreductase</keyword>
<comment type="caution">
    <text evidence="22">The sequence shown here is derived from an EMBL/GenBank/DDBJ whole genome shotgun (WGS) entry which is preliminary data.</text>
</comment>
<evidence type="ECO:0000256" key="1">
    <source>
        <dbReference type="ARBA" id="ARBA00001974"/>
    </source>
</evidence>
<evidence type="ECO:0000256" key="15">
    <source>
        <dbReference type="ARBA" id="ARBA00023002"/>
    </source>
</evidence>
<evidence type="ECO:0000256" key="19">
    <source>
        <dbReference type="ARBA" id="ARBA00048914"/>
    </source>
</evidence>
<feature type="active site" evidence="20">
    <location>
        <position position="155"/>
    </location>
</feature>
<comment type="subcellular location">
    <subcellularLocation>
        <location evidence="3 20">Cytoplasm</location>
    </subcellularLocation>
</comment>
<keyword evidence="16 20" id="KW-0131">Cell cycle</keyword>
<evidence type="ECO:0000256" key="12">
    <source>
        <dbReference type="ARBA" id="ARBA00022857"/>
    </source>
</evidence>
<dbReference type="InterPro" id="IPR036318">
    <property type="entry name" value="FAD-bd_PCMH-like_sf"/>
</dbReference>
<dbReference type="SUPFAM" id="SSF56194">
    <property type="entry name" value="Uridine diphospho-N-Acetylenolpyruvylglucosamine reductase, MurB, C-terminal domain"/>
    <property type="match status" value="1"/>
</dbReference>
<dbReference type="GO" id="GO:0008360">
    <property type="term" value="P:regulation of cell shape"/>
    <property type="evidence" value="ECO:0007669"/>
    <property type="project" value="UniProtKB-KW"/>
</dbReference>
<keyword evidence="11 20" id="KW-0274">FAD</keyword>
<comment type="catalytic activity">
    <reaction evidence="19 20">
        <text>UDP-N-acetyl-alpha-D-muramate + NADP(+) = UDP-N-acetyl-3-O-(1-carboxyvinyl)-alpha-D-glucosamine + NADPH + H(+)</text>
        <dbReference type="Rhea" id="RHEA:12248"/>
        <dbReference type="ChEBI" id="CHEBI:15378"/>
        <dbReference type="ChEBI" id="CHEBI:57783"/>
        <dbReference type="ChEBI" id="CHEBI:58349"/>
        <dbReference type="ChEBI" id="CHEBI:68483"/>
        <dbReference type="ChEBI" id="CHEBI:70757"/>
        <dbReference type="EC" id="1.3.1.98"/>
    </reaction>
</comment>
<evidence type="ECO:0000256" key="9">
    <source>
        <dbReference type="ARBA" id="ARBA00022618"/>
    </source>
</evidence>
<dbReference type="Gene3D" id="3.30.465.10">
    <property type="match status" value="1"/>
</dbReference>
<evidence type="ECO:0000256" key="6">
    <source>
        <dbReference type="ARBA" id="ARBA00012518"/>
    </source>
</evidence>
<keyword evidence="8 20" id="KW-0963">Cytoplasm</keyword>
<feature type="active site" evidence="20">
    <location>
        <position position="321"/>
    </location>
</feature>
<dbReference type="GO" id="GO:0009252">
    <property type="term" value="P:peptidoglycan biosynthetic process"/>
    <property type="evidence" value="ECO:0007669"/>
    <property type="project" value="UniProtKB-UniRule"/>
</dbReference>
<accession>A0A0R2PNC7</accession>
<dbReference type="InterPro" id="IPR016169">
    <property type="entry name" value="FAD-bd_PCMH_sub2"/>
</dbReference>
<evidence type="ECO:0000313" key="22">
    <source>
        <dbReference type="EMBL" id="KRO38290.1"/>
    </source>
</evidence>
<evidence type="ECO:0000256" key="3">
    <source>
        <dbReference type="ARBA" id="ARBA00004496"/>
    </source>
</evidence>
<dbReference type="PANTHER" id="PTHR21071">
    <property type="entry name" value="UDP-N-ACETYLENOLPYRUVOYLGLUCOSAMINE REDUCTASE"/>
    <property type="match status" value="1"/>
</dbReference>
<comment type="cofactor">
    <cofactor evidence="1 20">
        <name>FAD</name>
        <dbReference type="ChEBI" id="CHEBI:57692"/>
    </cofactor>
</comment>
<dbReference type="InterPro" id="IPR036635">
    <property type="entry name" value="MurB_C_sf"/>
</dbReference>
<dbReference type="Proteomes" id="UP000050874">
    <property type="component" value="Unassembled WGS sequence"/>
</dbReference>
<dbReference type="PANTHER" id="PTHR21071:SF4">
    <property type="entry name" value="UDP-N-ACETYLENOLPYRUVOYLGLUCOSAMINE REDUCTASE"/>
    <property type="match status" value="1"/>
</dbReference>
<evidence type="ECO:0000256" key="18">
    <source>
        <dbReference type="ARBA" id="ARBA00031026"/>
    </source>
</evidence>
<dbReference type="NCBIfam" id="NF000755">
    <property type="entry name" value="PRK00046.1"/>
    <property type="match status" value="1"/>
</dbReference>
<comment type="similarity">
    <text evidence="5 20">Belongs to the MurB family.</text>
</comment>
<dbReference type="SUPFAM" id="SSF56176">
    <property type="entry name" value="FAD-binding/transporter-associated domain-like"/>
    <property type="match status" value="1"/>
</dbReference>
<dbReference type="GO" id="GO:0071949">
    <property type="term" value="F:FAD binding"/>
    <property type="evidence" value="ECO:0007669"/>
    <property type="project" value="InterPro"/>
</dbReference>
<proteinExistence type="inferred from homology"/>
<dbReference type="UniPathway" id="UPA00219"/>
<dbReference type="Gene3D" id="3.90.78.10">
    <property type="entry name" value="UDP-N-acetylenolpyruvoylglucosamine reductase, C-terminal domain"/>
    <property type="match status" value="1"/>
</dbReference>
<evidence type="ECO:0000313" key="23">
    <source>
        <dbReference type="Proteomes" id="UP000050874"/>
    </source>
</evidence>
<evidence type="ECO:0000256" key="7">
    <source>
        <dbReference type="ARBA" id="ARBA00015188"/>
    </source>
</evidence>
<keyword evidence="14 20" id="KW-0573">Peptidoglycan synthesis</keyword>
<dbReference type="InterPro" id="IPR011601">
    <property type="entry name" value="MurB_C"/>
</dbReference>
<evidence type="ECO:0000256" key="8">
    <source>
        <dbReference type="ARBA" id="ARBA00022490"/>
    </source>
</evidence>
<evidence type="ECO:0000256" key="11">
    <source>
        <dbReference type="ARBA" id="ARBA00022827"/>
    </source>
</evidence>
<gene>
    <name evidence="20" type="primary">murB</name>
    <name evidence="22" type="ORF">ABR63_06670</name>
</gene>
<dbReference type="EMBL" id="LIAV01000352">
    <property type="protein sequence ID" value="KRO38290.1"/>
    <property type="molecule type" value="Genomic_DNA"/>
</dbReference>
<evidence type="ECO:0000256" key="4">
    <source>
        <dbReference type="ARBA" id="ARBA00004752"/>
    </source>
</evidence>
<dbReference type="HAMAP" id="MF_00037">
    <property type="entry name" value="MurB"/>
    <property type="match status" value="1"/>
</dbReference>
<dbReference type="GO" id="GO:0005829">
    <property type="term" value="C:cytosol"/>
    <property type="evidence" value="ECO:0007669"/>
    <property type="project" value="TreeGrafter"/>
</dbReference>
<dbReference type="Pfam" id="PF02873">
    <property type="entry name" value="MurB_C"/>
    <property type="match status" value="1"/>
</dbReference>
<evidence type="ECO:0000256" key="5">
    <source>
        <dbReference type="ARBA" id="ARBA00010485"/>
    </source>
</evidence>
<keyword evidence="12 20" id="KW-0521">NADP</keyword>
<evidence type="ECO:0000256" key="2">
    <source>
        <dbReference type="ARBA" id="ARBA00003921"/>
    </source>
</evidence>
<dbReference type="PROSITE" id="PS51387">
    <property type="entry name" value="FAD_PCMH"/>
    <property type="match status" value="1"/>
</dbReference>
<dbReference type="Pfam" id="PF01565">
    <property type="entry name" value="FAD_binding_4"/>
    <property type="match status" value="1"/>
</dbReference>
<comment type="pathway">
    <text evidence="4 20">Cell wall biogenesis; peptidoglycan biosynthesis.</text>
</comment>
<dbReference type="Gene3D" id="3.30.43.10">
    <property type="entry name" value="Uridine Diphospho-n-acetylenolpyruvylglucosamine Reductase, domain 2"/>
    <property type="match status" value="1"/>
</dbReference>
<dbReference type="InterPro" id="IPR006094">
    <property type="entry name" value="Oxid_FAD_bind_N"/>
</dbReference>